<dbReference type="Pfam" id="PF16859">
    <property type="entry name" value="TetR_C_11"/>
    <property type="match status" value="1"/>
</dbReference>
<dbReference type="PANTHER" id="PTHR30055">
    <property type="entry name" value="HTH-TYPE TRANSCRIPTIONAL REGULATOR RUTR"/>
    <property type="match status" value="1"/>
</dbReference>
<dbReference type="Gene3D" id="1.10.357.10">
    <property type="entry name" value="Tetracycline Repressor, domain 2"/>
    <property type="match status" value="1"/>
</dbReference>
<evidence type="ECO:0000313" key="7">
    <source>
        <dbReference type="Proteomes" id="UP000465304"/>
    </source>
</evidence>
<dbReference type="SUPFAM" id="SSF46689">
    <property type="entry name" value="Homeodomain-like"/>
    <property type="match status" value="1"/>
</dbReference>
<dbReference type="InterPro" id="IPR001647">
    <property type="entry name" value="HTH_TetR"/>
</dbReference>
<dbReference type="GO" id="GO:0003700">
    <property type="term" value="F:DNA-binding transcription factor activity"/>
    <property type="evidence" value="ECO:0007669"/>
    <property type="project" value="TreeGrafter"/>
</dbReference>
<name>A0A7I9ZTX9_9MYCO</name>
<dbReference type="GO" id="GO:0000976">
    <property type="term" value="F:transcription cis-regulatory region binding"/>
    <property type="evidence" value="ECO:0007669"/>
    <property type="project" value="TreeGrafter"/>
</dbReference>
<organism evidence="6 7">
    <name type="scientific">Mycolicibacterium hippocampi</name>
    <dbReference type="NCBI Taxonomy" id="659824"/>
    <lineage>
        <taxon>Bacteria</taxon>
        <taxon>Bacillati</taxon>
        <taxon>Actinomycetota</taxon>
        <taxon>Actinomycetes</taxon>
        <taxon>Mycobacteriales</taxon>
        <taxon>Mycobacteriaceae</taxon>
        <taxon>Mycolicibacterium</taxon>
    </lineage>
</organism>
<dbReference type="AlphaFoldDB" id="A0A7I9ZTX9"/>
<evidence type="ECO:0000259" key="5">
    <source>
        <dbReference type="PROSITE" id="PS50977"/>
    </source>
</evidence>
<keyword evidence="7" id="KW-1185">Reference proteome</keyword>
<dbReference type="InterPro" id="IPR009057">
    <property type="entry name" value="Homeodomain-like_sf"/>
</dbReference>
<dbReference type="SUPFAM" id="SSF48498">
    <property type="entry name" value="Tetracyclin repressor-like, C-terminal domain"/>
    <property type="match status" value="1"/>
</dbReference>
<comment type="caution">
    <text evidence="6">The sequence shown here is derived from an EMBL/GenBank/DDBJ whole genome shotgun (WGS) entry which is preliminary data.</text>
</comment>
<keyword evidence="1" id="KW-0805">Transcription regulation</keyword>
<evidence type="ECO:0000256" key="4">
    <source>
        <dbReference type="PROSITE-ProRule" id="PRU00335"/>
    </source>
</evidence>
<dbReference type="PROSITE" id="PS50977">
    <property type="entry name" value="HTH_TETR_2"/>
    <property type="match status" value="1"/>
</dbReference>
<accession>A0A7I9ZTX9</accession>
<dbReference type="Pfam" id="PF00440">
    <property type="entry name" value="TetR_N"/>
    <property type="match status" value="1"/>
</dbReference>
<evidence type="ECO:0000313" key="6">
    <source>
        <dbReference type="EMBL" id="GFH04510.1"/>
    </source>
</evidence>
<evidence type="ECO:0000256" key="3">
    <source>
        <dbReference type="ARBA" id="ARBA00023163"/>
    </source>
</evidence>
<keyword evidence="3" id="KW-0804">Transcription</keyword>
<dbReference type="InterPro" id="IPR050109">
    <property type="entry name" value="HTH-type_TetR-like_transc_reg"/>
</dbReference>
<keyword evidence="2 4" id="KW-0238">DNA-binding</keyword>
<dbReference type="Gene3D" id="1.10.10.60">
    <property type="entry name" value="Homeodomain-like"/>
    <property type="match status" value="1"/>
</dbReference>
<evidence type="ECO:0000256" key="1">
    <source>
        <dbReference type="ARBA" id="ARBA00023015"/>
    </source>
</evidence>
<dbReference type="PANTHER" id="PTHR30055:SF148">
    <property type="entry name" value="TETR-FAMILY TRANSCRIPTIONAL REGULATOR"/>
    <property type="match status" value="1"/>
</dbReference>
<proteinExistence type="predicted"/>
<dbReference type="Proteomes" id="UP000465304">
    <property type="component" value="Unassembled WGS sequence"/>
</dbReference>
<dbReference type="InterPro" id="IPR011075">
    <property type="entry name" value="TetR_C"/>
</dbReference>
<gene>
    <name evidence="6" type="ORF">MHIP_49930</name>
</gene>
<evidence type="ECO:0000256" key="2">
    <source>
        <dbReference type="ARBA" id="ARBA00023125"/>
    </source>
</evidence>
<protein>
    <submittedName>
        <fullName evidence="6">TetR family transcriptional regulator</fullName>
    </submittedName>
</protein>
<reference evidence="6 7" key="1">
    <citation type="journal article" date="2019" name="Emerg. Microbes Infect.">
        <title>Comprehensive subspecies identification of 175 nontuberculous mycobacteria species based on 7547 genomic profiles.</title>
        <authorList>
            <person name="Matsumoto Y."/>
            <person name="Kinjo T."/>
            <person name="Motooka D."/>
            <person name="Nabeya D."/>
            <person name="Jung N."/>
            <person name="Uechi K."/>
            <person name="Horii T."/>
            <person name="Iida T."/>
            <person name="Fujita J."/>
            <person name="Nakamura S."/>
        </authorList>
    </citation>
    <scope>NUCLEOTIDE SEQUENCE [LARGE SCALE GENOMIC DNA]</scope>
    <source>
        <strain evidence="6 7">JCM 30996</strain>
    </source>
</reference>
<dbReference type="EMBL" id="BLLB01000002">
    <property type="protein sequence ID" value="GFH04510.1"/>
    <property type="molecule type" value="Genomic_DNA"/>
</dbReference>
<sequence>MRSYVIVANFSAMRRTAEDLKAACRAAVLGEAVETGVVGLTVEGVARRAAVAKTSIYRHWATVDDLLLDALVEIYPVETPTPEGGDLRADLLRSLDQLAEWLSGPAAAVVAAILTERGRRPEFVEELYRRVFDAHGGRFTRIVMDHYSALGEVDARLITPVVADIGEALVIKHQIDTGMLPDVEVRAAIVDQAILPALGRGVPDKRKCHL</sequence>
<feature type="DNA-binding region" description="H-T-H motif" evidence="4">
    <location>
        <begin position="41"/>
        <end position="60"/>
    </location>
</feature>
<dbReference type="InterPro" id="IPR036271">
    <property type="entry name" value="Tet_transcr_reg_TetR-rel_C_sf"/>
</dbReference>
<feature type="domain" description="HTH tetR-type" evidence="5">
    <location>
        <begin position="18"/>
        <end position="78"/>
    </location>
</feature>